<sequence length="506" mass="55473">DDSDSNYVYSFNSDTHTTEVLINFLSHVVAAEKMLGHEVRVFKFDRAPEIDCETLKRRVESELHVRVLIGPSGEHECVARAEALMDITSRATEAMIQRAKRNLGSEPRRFQALATKFAVWLNNMRPDKDGKPTHMQRHCGRVPDFGDKNGMTPFVFGCKVIRLRDEIERTNWKGAGKRVADGIFVGIEHSSYIVYNPETGRLTFEPFIWALDELELSRTGMAAGASHHDAASQIEISTAEPLVLLPPKNSTRMPAPKAPAIVIDAPIGTRIKVFWQGVKGQPELDKWYEGTIVSISTLANGQMRHAVKYDGWGDIEHVHDLVNGGKPWMRLGEDGWTFTTVGGVTTASTAIESTSLLIPWATVGQKRKPAVKAADAPAQPTRRSTRVTFDQSVPPAKTQARTTRHSGSAVSVAELTCSALERTQATPGMAQIIVEHLLGDEAPASLKGDTIESILERVTEVPYQPVLHQLADDVSPEASGTQIEYITEAGTKAVKDQPKGDGVAEG</sequence>
<reference evidence="3" key="1">
    <citation type="journal article" date="2015" name="PLoS Genet.">
        <title>Genome Sequence and Transcriptome Analyses of Chrysochromulina tobin: Metabolic Tools for Enhanced Algal Fitness in the Prominent Order Prymnesiales (Haptophyceae).</title>
        <authorList>
            <person name="Hovde B.T."/>
            <person name="Deodato C.R."/>
            <person name="Hunsperger H.M."/>
            <person name="Ryken S.A."/>
            <person name="Yost W."/>
            <person name="Jha R.K."/>
            <person name="Patterson J."/>
            <person name="Monnat R.J. Jr."/>
            <person name="Barlow S.B."/>
            <person name="Starkenburg S.R."/>
            <person name="Cattolico R.A."/>
        </authorList>
    </citation>
    <scope>NUCLEOTIDE SEQUENCE</scope>
    <source>
        <strain evidence="3">CCMP291</strain>
    </source>
</reference>
<proteinExistence type="predicted"/>
<accession>A0A0M0K728</accession>
<evidence type="ECO:0000256" key="1">
    <source>
        <dbReference type="SAM" id="MobiDB-lite"/>
    </source>
</evidence>
<feature type="region of interest" description="Disordered" evidence="1">
    <location>
        <begin position="371"/>
        <end position="407"/>
    </location>
</feature>
<organism evidence="2 3">
    <name type="scientific">Chrysochromulina tobinii</name>
    <dbReference type="NCBI Taxonomy" id="1460289"/>
    <lineage>
        <taxon>Eukaryota</taxon>
        <taxon>Haptista</taxon>
        <taxon>Haptophyta</taxon>
        <taxon>Prymnesiophyceae</taxon>
        <taxon>Prymnesiales</taxon>
        <taxon>Chrysochromulinaceae</taxon>
        <taxon>Chrysochromulina</taxon>
    </lineage>
</organism>
<evidence type="ECO:0000313" key="2">
    <source>
        <dbReference type="EMBL" id="KOO34681.1"/>
    </source>
</evidence>
<comment type="caution">
    <text evidence="2">The sequence shown here is derived from an EMBL/GenBank/DDBJ whole genome shotgun (WGS) entry which is preliminary data.</text>
</comment>
<feature type="non-terminal residue" evidence="2">
    <location>
        <position position="1"/>
    </location>
</feature>
<keyword evidence="3" id="KW-1185">Reference proteome</keyword>
<dbReference type="AlphaFoldDB" id="A0A0M0K728"/>
<name>A0A0M0K728_9EUKA</name>
<dbReference type="EMBL" id="JWZX01001136">
    <property type="protein sequence ID" value="KOO34681.1"/>
    <property type="molecule type" value="Genomic_DNA"/>
</dbReference>
<dbReference type="Proteomes" id="UP000037460">
    <property type="component" value="Unassembled WGS sequence"/>
</dbReference>
<evidence type="ECO:0000313" key="3">
    <source>
        <dbReference type="Proteomes" id="UP000037460"/>
    </source>
</evidence>
<gene>
    <name evidence="2" type="ORF">Ctob_016689</name>
</gene>
<protein>
    <submittedName>
        <fullName evidence="2">Uncharacterized protein</fullName>
    </submittedName>
</protein>